<dbReference type="Pfam" id="PF00378">
    <property type="entry name" value="ECH_1"/>
    <property type="match status" value="1"/>
</dbReference>
<evidence type="ECO:0000313" key="4">
    <source>
        <dbReference type="Proteomes" id="UP000464186"/>
    </source>
</evidence>
<dbReference type="CDD" id="cd06558">
    <property type="entry name" value="crotonase-like"/>
    <property type="match status" value="1"/>
</dbReference>
<gene>
    <name evidence="3" type="ORF">GU243_23820</name>
</gene>
<keyword evidence="4" id="KW-1185">Reference proteome</keyword>
<evidence type="ECO:0000256" key="1">
    <source>
        <dbReference type="ARBA" id="ARBA00005254"/>
    </source>
</evidence>
<accession>A0A6P1NS36</accession>
<dbReference type="SUPFAM" id="SSF52096">
    <property type="entry name" value="ClpP/crotonase"/>
    <property type="match status" value="1"/>
</dbReference>
<keyword evidence="3" id="KW-0614">Plasmid</keyword>
<dbReference type="Proteomes" id="UP000464186">
    <property type="component" value="Plasmid unnamed2"/>
</dbReference>
<organism evidence="3 4">
    <name type="scientific">Pseudarthrobacter psychrotolerans</name>
    <dbReference type="NCBI Taxonomy" id="2697569"/>
    <lineage>
        <taxon>Bacteria</taxon>
        <taxon>Bacillati</taxon>
        <taxon>Actinomycetota</taxon>
        <taxon>Actinomycetes</taxon>
        <taxon>Micrococcales</taxon>
        <taxon>Micrococcaceae</taxon>
        <taxon>Pseudarthrobacter</taxon>
    </lineage>
</organism>
<dbReference type="KEGG" id="psey:GU243_23820"/>
<dbReference type="InterPro" id="IPR029045">
    <property type="entry name" value="ClpP/crotonase-like_dom_sf"/>
</dbReference>
<evidence type="ECO:0000313" key="3">
    <source>
        <dbReference type="EMBL" id="QHK22599.1"/>
    </source>
</evidence>
<dbReference type="InterPro" id="IPR001753">
    <property type="entry name" value="Enoyl-CoA_hydra/iso"/>
</dbReference>
<dbReference type="Gene3D" id="3.90.226.10">
    <property type="entry name" value="2-enoyl-CoA Hydratase, Chain A, domain 1"/>
    <property type="match status" value="1"/>
</dbReference>
<dbReference type="PANTHER" id="PTHR43802:SF1">
    <property type="entry name" value="IP11341P-RELATED"/>
    <property type="match status" value="1"/>
</dbReference>
<dbReference type="NCBIfam" id="NF006140">
    <property type="entry name" value="PRK08290.1"/>
    <property type="match status" value="1"/>
</dbReference>
<feature type="compositionally biased region" description="Basic residues" evidence="2">
    <location>
        <begin position="260"/>
        <end position="269"/>
    </location>
</feature>
<evidence type="ECO:0000256" key="2">
    <source>
        <dbReference type="SAM" id="MobiDB-lite"/>
    </source>
</evidence>
<dbReference type="EMBL" id="CP047900">
    <property type="protein sequence ID" value="QHK22599.1"/>
    <property type="molecule type" value="Genomic_DNA"/>
</dbReference>
<name>A0A6P1NS36_9MICC</name>
<dbReference type="AlphaFoldDB" id="A0A6P1NS36"/>
<protein>
    <submittedName>
        <fullName evidence="3">Enoyl-CoA hydratase</fullName>
        <ecNumber evidence="3">4.2.1.17</ecNumber>
    </submittedName>
</protein>
<dbReference type="EC" id="4.2.1.17" evidence="3"/>
<reference evidence="3 4" key="1">
    <citation type="submission" date="2020-01" db="EMBL/GenBank/DDBJ databases">
        <title>Pseudarthrobacter psychrotolerans sp. nov., isolated from antarctic soil.</title>
        <authorList>
            <person name="Shin Y."/>
            <person name="Park W."/>
        </authorList>
    </citation>
    <scope>NUCLEOTIDE SEQUENCE [LARGE SCALE GENOMIC DNA]</scope>
    <source>
        <strain evidence="3 4">YJ56</strain>
        <plasmid evidence="3 4">unnamed2</plasmid>
    </source>
</reference>
<keyword evidence="3" id="KW-0456">Lyase</keyword>
<dbReference type="PANTHER" id="PTHR43802">
    <property type="entry name" value="ENOYL-COA HYDRATASE"/>
    <property type="match status" value="1"/>
</dbReference>
<geneLocation type="plasmid" evidence="3 4">
    <name>unnamed2</name>
</geneLocation>
<comment type="similarity">
    <text evidence="1">Belongs to the enoyl-CoA hydratase/isomerase family.</text>
</comment>
<feature type="region of interest" description="Disordered" evidence="2">
    <location>
        <begin position="249"/>
        <end position="269"/>
    </location>
</feature>
<sequence length="269" mass="29823">MNYEYIRYEVDGPVATIWQNRPRQRNAQNEQMLDELNDAILRAGQDTEVRAVVLTGAGGHFSAGHDLKEGQARRQDFTPEERWDFESTSYMQYCLNIFNLPKPTIARVDGACIAGAFMVANMCDMIVASEDAFFADPVLHTMAVAAVEVLVHPWVMGSRKAREFLFTGERMSAQEAYECGMVNRVVPAAELDLAVDTLAQRVAQAPPFATRVLKKSLNRTLEAQGFHVALSAHFDAHQLTHFSEEAARGKADGGFSNSITRHKTGASVK</sequence>
<proteinExistence type="inferred from homology"/>
<dbReference type="GO" id="GO:0004300">
    <property type="term" value="F:enoyl-CoA hydratase activity"/>
    <property type="evidence" value="ECO:0007669"/>
    <property type="project" value="UniProtKB-EC"/>
</dbReference>